<feature type="compositionally biased region" description="Polar residues" evidence="1">
    <location>
        <begin position="44"/>
        <end position="61"/>
    </location>
</feature>
<evidence type="ECO:0000256" key="1">
    <source>
        <dbReference type="SAM" id="MobiDB-lite"/>
    </source>
</evidence>
<gene>
    <name evidence="2" type="ORF">L198_00707</name>
</gene>
<evidence type="ECO:0000313" key="3">
    <source>
        <dbReference type="Proteomes" id="UP000094819"/>
    </source>
</evidence>
<feature type="compositionally biased region" description="Basic and acidic residues" evidence="1">
    <location>
        <begin position="165"/>
        <end position="175"/>
    </location>
</feature>
<feature type="compositionally biased region" description="Polar residues" evidence="1">
    <location>
        <begin position="180"/>
        <end position="190"/>
    </location>
</feature>
<dbReference type="RefSeq" id="XP_019035823.1">
    <property type="nucleotide sequence ID" value="XM_019172881.1"/>
</dbReference>
<name>A0A1E3K6Z3_9TREE</name>
<dbReference type="OrthoDB" id="10401942at2759"/>
<sequence length="240" mass="26145">MSLHNDNPSRLNPNDEDDDVEMIDVPLSSRSASSSPEPNDENQRPSTQGENPPSSMFNWQSYDGSPWAPLSGFLHLYSLPGSLGSLVPPLPSIGLSSFGPASLFPSPFGVSLERDDDLEDYYRSLERMSGAPMDRPVTVSSPPAEEEETDKSVIMSPDEALEFVAKNRDDWEKVRPASSRRGTPSPNSQAREAGTRTLGSHRQYGISKASKRGGASDGASPGRRTVYRSPCVEETDDEDI</sequence>
<comment type="caution">
    <text evidence="2">The sequence shown here is derived from an EMBL/GenBank/DDBJ whole genome shotgun (WGS) entry which is preliminary data.</text>
</comment>
<reference evidence="2 3" key="1">
    <citation type="submission" date="2016-06" db="EMBL/GenBank/DDBJ databases">
        <title>Evolution of pathogenesis and genome organization in the Tremellales.</title>
        <authorList>
            <person name="Cuomo C."/>
            <person name="Litvintseva A."/>
            <person name="Heitman J."/>
            <person name="Chen Y."/>
            <person name="Sun S."/>
            <person name="Springer D."/>
            <person name="Dromer F."/>
            <person name="Young S."/>
            <person name="Zeng Q."/>
            <person name="Chapman S."/>
            <person name="Gujja S."/>
            <person name="Saif S."/>
            <person name="Birren B."/>
        </authorList>
    </citation>
    <scope>NUCLEOTIDE SEQUENCE [LARGE SCALE GENOMIC DNA]</scope>
    <source>
        <strain evidence="2 3">CBS 7118</strain>
    </source>
</reference>
<accession>A0A1E3K6Z3</accession>
<organism evidence="2 3">
    <name type="scientific">Cryptococcus wingfieldii CBS 7118</name>
    <dbReference type="NCBI Taxonomy" id="1295528"/>
    <lineage>
        <taxon>Eukaryota</taxon>
        <taxon>Fungi</taxon>
        <taxon>Dikarya</taxon>
        <taxon>Basidiomycota</taxon>
        <taxon>Agaricomycotina</taxon>
        <taxon>Tremellomycetes</taxon>
        <taxon>Tremellales</taxon>
        <taxon>Cryptococcaceae</taxon>
        <taxon>Cryptococcus</taxon>
    </lineage>
</organism>
<protein>
    <submittedName>
        <fullName evidence="2">Uncharacterized protein</fullName>
    </submittedName>
</protein>
<evidence type="ECO:0000313" key="2">
    <source>
        <dbReference type="EMBL" id="ODO08968.1"/>
    </source>
</evidence>
<dbReference type="EMBL" id="AWGH01000001">
    <property type="protein sequence ID" value="ODO08968.1"/>
    <property type="molecule type" value="Genomic_DNA"/>
</dbReference>
<feature type="compositionally biased region" description="Polar residues" evidence="1">
    <location>
        <begin position="1"/>
        <end position="12"/>
    </location>
</feature>
<dbReference type="GeneID" id="30189920"/>
<feature type="region of interest" description="Disordered" evidence="1">
    <location>
        <begin position="1"/>
        <end position="61"/>
    </location>
</feature>
<dbReference type="AlphaFoldDB" id="A0A1E3K6Z3"/>
<dbReference type="Proteomes" id="UP000094819">
    <property type="component" value="Unassembled WGS sequence"/>
</dbReference>
<proteinExistence type="predicted"/>
<feature type="region of interest" description="Disordered" evidence="1">
    <location>
        <begin position="126"/>
        <end position="240"/>
    </location>
</feature>
<keyword evidence="3" id="KW-1185">Reference proteome</keyword>